<keyword evidence="3" id="KW-0862">Zinc</keyword>
<evidence type="ECO:0000259" key="7">
    <source>
        <dbReference type="PROSITE" id="PS50089"/>
    </source>
</evidence>
<dbReference type="RefSeq" id="XP_072834873.1">
    <property type="nucleotide sequence ID" value="XM_072978772.1"/>
</dbReference>
<keyword evidence="1" id="KW-0479">Metal-binding</keyword>
<evidence type="ECO:0000256" key="6">
    <source>
        <dbReference type="SAM" id="SignalP"/>
    </source>
</evidence>
<evidence type="ECO:0000256" key="2">
    <source>
        <dbReference type="ARBA" id="ARBA00022771"/>
    </source>
</evidence>
<protein>
    <submittedName>
        <fullName evidence="9">E3 ubiquitin-protein ligase ZNRF4-like</fullName>
    </submittedName>
</protein>
<keyword evidence="2 4" id="KW-0863">Zinc-finger</keyword>
<dbReference type="PANTHER" id="PTHR45798">
    <property type="entry name" value="RING-H2 FINGER PROTEIN ATL61-RELATED-RELATED"/>
    <property type="match status" value="1"/>
</dbReference>
<sequence length="340" mass="38115">MWSPSLLALVLFLCVFAAEGILRTVCRPNSTTLDFEALPGLFGPLLPTEGLTGFLVEARPVDLCPPIGGPPSSSFVFLAFLYWYKLCFTMKICHAQQAGSQTAVVHNVNSPNLVSLRSETDVHLHDPIPAKAASKILRRLRQAGKLTLMPRYFRFACKRFLGTARISSSSPCRCCAQLPGPCLLQMILLYTCWVICSLGLALTSSLLLEKCLSRGPSSRSRRRQLLPENWQSRASIVFSPSKYQECAICLEKHTRGDILKVLSCSHAFHRRCINIWHNTQVGSKTCPLCKQKVTVVSLLYATRFCRDRPGEISWMAIPLKSRPTAEGHRPHRRRHHPSQF</sequence>
<evidence type="ECO:0000256" key="1">
    <source>
        <dbReference type="ARBA" id="ARBA00022723"/>
    </source>
</evidence>
<dbReference type="InterPro" id="IPR001841">
    <property type="entry name" value="Znf_RING"/>
</dbReference>
<name>A0ABM5EP19_9SAUR</name>
<accession>A0ABM5EP19</accession>
<proteinExistence type="predicted"/>
<evidence type="ECO:0000256" key="4">
    <source>
        <dbReference type="PROSITE-ProRule" id="PRU00175"/>
    </source>
</evidence>
<feature type="transmembrane region" description="Helical" evidence="5">
    <location>
        <begin position="183"/>
        <end position="208"/>
    </location>
</feature>
<keyword evidence="5" id="KW-0812">Transmembrane</keyword>
<dbReference type="PROSITE" id="PS50089">
    <property type="entry name" value="ZF_RING_2"/>
    <property type="match status" value="1"/>
</dbReference>
<dbReference type="Gene3D" id="3.30.40.10">
    <property type="entry name" value="Zinc/RING finger domain, C3HC4 (zinc finger)"/>
    <property type="match status" value="1"/>
</dbReference>
<keyword evidence="5" id="KW-1133">Transmembrane helix</keyword>
<dbReference type="Proteomes" id="UP001652642">
    <property type="component" value="Chromosome 7"/>
</dbReference>
<dbReference type="PANTHER" id="PTHR45798:SF97">
    <property type="entry name" value="ALCOHOL-SENSITIVE RING FINGER PROTEIN 1"/>
    <property type="match status" value="1"/>
</dbReference>
<dbReference type="SUPFAM" id="SSF57850">
    <property type="entry name" value="RING/U-box"/>
    <property type="match status" value="1"/>
</dbReference>
<feature type="domain" description="RING-type" evidence="7">
    <location>
        <begin position="246"/>
        <end position="290"/>
    </location>
</feature>
<dbReference type="Gene3D" id="3.50.30.30">
    <property type="match status" value="1"/>
</dbReference>
<dbReference type="InterPro" id="IPR052788">
    <property type="entry name" value="RING-type_E3_ligase_ATL"/>
</dbReference>
<organism evidence="8 9">
    <name type="scientific">Pogona vitticeps</name>
    <name type="common">central bearded dragon</name>
    <dbReference type="NCBI Taxonomy" id="103695"/>
    <lineage>
        <taxon>Eukaryota</taxon>
        <taxon>Metazoa</taxon>
        <taxon>Chordata</taxon>
        <taxon>Craniata</taxon>
        <taxon>Vertebrata</taxon>
        <taxon>Euteleostomi</taxon>
        <taxon>Lepidosauria</taxon>
        <taxon>Squamata</taxon>
        <taxon>Bifurcata</taxon>
        <taxon>Unidentata</taxon>
        <taxon>Episquamata</taxon>
        <taxon>Toxicofera</taxon>
        <taxon>Iguania</taxon>
        <taxon>Acrodonta</taxon>
        <taxon>Agamidae</taxon>
        <taxon>Amphibolurinae</taxon>
        <taxon>Pogona</taxon>
    </lineage>
</organism>
<keyword evidence="6" id="KW-0732">Signal</keyword>
<dbReference type="SMART" id="SM00184">
    <property type="entry name" value="RING"/>
    <property type="match status" value="1"/>
</dbReference>
<reference evidence="9" key="1">
    <citation type="submission" date="2025-08" db="UniProtKB">
        <authorList>
            <consortium name="RefSeq"/>
        </authorList>
    </citation>
    <scope>IDENTIFICATION</scope>
</reference>
<evidence type="ECO:0000256" key="3">
    <source>
        <dbReference type="ARBA" id="ARBA00022833"/>
    </source>
</evidence>
<keyword evidence="5" id="KW-0472">Membrane</keyword>
<feature type="chain" id="PRO_5047119603" evidence="6">
    <location>
        <begin position="21"/>
        <end position="340"/>
    </location>
</feature>
<gene>
    <name evidence="9" type="primary">LOC140701784</name>
</gene>
<evidence type="ECO:0000256" key="5">
    <source>
        <dbReference type="SAM" id="Phobius"/>
    </source>
</evidence>
<dbReference type="GeneID" id="140701784"/>
<evidence type="ECO:0000313" key="9">
    <source>
        <dbReference type="RefSeq" id="XP_072834873.1"/>
    </source>
</evidence>
<evidence type="ECO:0000313" key="8">
    <source>
        <dbReference type="Proteomes" id="UP001652642"/>
    </source>
</evidence>
<feature type="signal peptide" evidence="6">
    <location>
        <begin position="1"/>
        <end position="20"/>
    </location>
</feature>
<dbReference type="Pfam" id="PF13639">
    <property type="entry name" value="zf-RING_2"/>
    <property type="match status" value="1"/>
</dbReference>
<dbReference type="InterPro" id="IPR013083">
    <property type="entry name" value="Znf_RING/FYVE/PHD"/>
</dbReference>
<keyword evidence="8" id="KW-1185">Reference proteome</keyword>